<evidence type="ECO:0000256" key="1">
    <source>
        <dbReference type="ARBA" id="ARBA00004141"/>
    </source>
</evidence>
<feature type="region of interest" description="Disordered" evidence="8">
    <location>
        <begin position="239"/>
        <end position="275"/>
    </location>
</feature>
<evidence type="ECO:0000313" key="11">
    <source>
        <dbReference type="EMBL" id="KAL2867281.1"/>
    </source>
</evidence>
<sequence length="491" mass="52201">MASGDTARWTATPYFIYLVFITTLGPLQFGYHLAELNAPQAVITCERKSIHASTTHISEGLPQCIPMNPSQFGLVSSIYTLGGLLGALLAGPVSTMHGRLFALRATTVFFILGPIAETLARNIPVLGLGRLLSGVGSGAAIVVGPIYISEIAPPNAKGFFGAFTQIMTNVGILFTQTLGYFLSEGGMWRIILAVAGILGALELLGLTIVPESPVWLADHQKEDVAKRILQRIRGRGADINGELTGSGASPRSDDEAGEEQSLLSPPSSNLPPKQPSVTMVRAFTDSQYRPAIIVVVGVMIAQQFTGINSIIMYSVSLLQSILPTTAASLSVLISAINLIMTLACSPLPDKIGRKSCLLLSIGGMGSTSILLALGIYFNVRALSAIAVLLFVASFAVGVGPVPFILASELVGPEAVGAAQSWALAANWISTFIVAQFFPMLNEALGGRGKIYWLFAAMASIFACFIYLRVPETKGKKSVDEVWGRDDQRRRD</sequence>
<dbReference type="InterPro" id="IPR003663">
    <property type="entry name" value="Sugar/inositol_transpt"/>
</dbReference>
<dbReference type="InterPro" id="IPR036259">
    <property type="entry name" value="MFS_trans_sf"/>
</dbReference>
<reference evidence="11 12" key="1">
    <citation type="submission" date="2024-07" db="EMBL/GenBank/DDBJ databases">
        <title>Section-level genome sequencing and comparative genomics of Aspergillus sections Usti and Cavernicolus.</title>
        <authorList>
            <consortium name="Lawrence Berkeley National Laboratory"/>
            <person name="Nybo J.L."/>
            <person name="Vesth T.C."/>
            <person name="Theobald S."/>
            <person name="Frisvad J.C."/>
            <person name="Larsen T.O."/>
            <person name="Kjaerboelling I."/>
            <person name="Rothschild-Mancinelli K."/>
            <person name="Lyhne E.K."/>
            <person name="Kogle M.E."/>
            <person name="Barry K."/>
            <person name="Clum A."/>
            <person name="Na H."/>
            <person name="Ledsgaard L."/>
            <person name="Lin J."/>
            <person name="Lipzen A."/>
            <person name="Kuo A."/>
            <person name="Riley R."/>
            <person name="Mondo S."/>
            <person name="Labutti K."/>
            <person name="Haridas S."/>
            <person name="Pangalinan J."/>
            <person name="Salamov A.A."/>
            <person name="Simmons B.A."/>
            <person name="Magnuson J.K."/>
            <person name="Chen J."/>
            <person name="Drula E."/>
            <person name="Henrissat B."/>
            <person name="Wiebenga A."/>
            <person name="Lubbers R.J."/>
            <person name="Gomes A.C."/>
            <person name="Macurrencykelacurrency M.R."/>
            <person name="Stajich J."/>
            <person name="Grigoriev I.V."/>
            <person name="Mortensen U.H."/>
            <person name="De Vries R.P."/>
            <person name="Baker S.E."/>
            <person name="Andersen M.R."/>
        </authorList>
    </citation>
    <scope>NUCLEOTIDE SEQUENCE [LARGE SCALE GENOMIC DNA]</scope>
    <source>
        <strain evidence="11 12">CBS 449.75</strain>
    </source>
</reference>
<evidence type="ECO:0000256" key="8">
    <source>
        <dbReference type="SAM" id="MobiDB-lite"/>
    </source>
</evidence>
<keyword evidence="12" id="KW-1185">Reference proteome</keyword>
<dbReference type="PRINTS" id="PR00171">
    <property type="entry name" value="SUGRTRNSPORT"/>
</dbReference>
<dbReference type="SUPFAM" id="SSF103473">
    <property type="entry name" value="MFS general substrate transporter"/>
    <property type="match status" value="1"/>
</dbReference>
<feature type="transmembrane region" description="Helical" evidence="9">
    <location>
        <begin position="12"/>
        <end position="31"/>
    </location>
</feature>
<evidence type="ECO:0000256" key="7">
    <source>
        <dbReference type="RuleBase" id="RU003346"/>
    </source>
</evidence>
<evidence type="ECO:0000256" key="4">
    <source>
        <dbReference type="ARBA" id="ARBA00022692"/>
    </source>
</evidence>
<feature type="transmembrane region" description="Helical" evidence="9">
    <location>
        <begin position="450"/>
        <end position="467"/>
    </location>
</feature>
<protein>
    <submittedName>
        <fullName evidence="11">General substrate transporter</fullName>
    </submittedName>
</protein>
<keyword evidence="3 7" id="KW-0813">Transport</keyword>
<feature type="transmembrane region" description="Helical" evidence="9">
    <location>
        <begin position="160"/>
        <end position="182"/>
    </location>
</feature>
<feature type="transmembrane region" description="Helical" evidence="9">
    <location>
        <begin position="383"/>
        <end position="406"/>
    </location>
</feature>
<feature type="transmembrane region" description="Helical" evidence="9">
    <location>
        <begin position="291"/>
        <end position="315"/>
    </location>
</feature>
<dbReference type="RefSeq" id="XP_070886260.1">
    <property type="nucleotide sequence ID" value="XM_071035493.1"/>
</dbReference>
<comment type="similarity">
    <text evidence="2 7">Belongs to the major facilitator superfamily. Sugar transporter (TC 2.A.1.1) family.</text>
</comment>
<feature type="transmembrane region" description="Helical" evidence="9">
    <location>
        <begin position="72"/>
        <end position="93"/>
    </location>
</feature>
<feature type="domain" description="Major facilitator superfamily (MFS) profile" evidence="10">
    <location>
        <begin position="18"/>
        <end position="473"/>
    </location>
</feature>
<dbReference type="Pfam" id="PF00083">
    <property type="entry name" value="Sugar_tr"/>
    <property type="match status" value="1"/>
</dbReference>
<dbReference type="Gene3D" id="1.20.1250.20">
    <property type="entry name" value="MFS general substrate transporter like domains"/>
    <property type="match status" value="1"/>
</dbReference>
<keyword evidence="5 9" id="KW-1133">Transmembrane helix</keyword>
<keyword evidence="4 9" id="KW-0812">Transmembrane</keyword>
<name>A0ABR4LS54_9EURO</name>
<feature type="transmembrane region" description="Helical" evidence="9">
    <location>
        <begin position="356"/>
        <end position="377"/>
    </location>
</feature>
<dbReference type="PANTHER" id="PTHR23503">
    <property type="entry name" value="SOLUTE CARRIER FAMILY 2"/>
    <property type="match status" value="1"/>
</dbReference>
<dbReference type="PROSITE" id="PS50850">
    <property type="entry name" value="MFS"/>
    <property type="match status" value="1"/>
</dbReference>
<feature type="transmembrane region" description="Helical" evidence="9">
    <location>
        <begin position="188"/>
        <end position="209"/>
    </location>
</feature>
<dbReference type="EMBL" id="JBFXLQ010000019">
    <property type="protein sequence ID" value="KAL2867281.1"/>
    <property type="molecule type" value="Genomic_DNA"/>
</dbReference>
<dbReference type="GeneID" id="98150565"/>
<evidence type="ECO:0000313" key="12">
    <source>
        <dbReference type="Proteomes" id="UP001610432"/>
    </source>
</evidence>
<evidence type="ECO:0000256" key="3">
    <source>
        <dbReference type="ARBA" id="ARBA00022448"/>
    </source>
</evidence>
<dbReference type="InterPro" id="IPR045263">
    <property type="entry name" value="GLUT"/>
</dbReference>
<comment type="subcellular location">
    <subcellularLocation>
        <location evidence="1">Membrane</location>
        <topology evidence="1">Multi-pass membrane protein</topology>
    </subcellularLocation>
</comment>
<keyword evidence="6 9" id="KW-0472">Membrane</keyword>
<dbReference type="InterPro" id="IPR020846">
    <property type="entry name" value="MFS_dom"/>
</dbReference>
<accession>A0ABR4LS54</accession>
<gene>
    <name evidence="11" type="ORF">BJX67DRAFT_81186</name>
</gene>
<organism evidence="11 12">
    <name type="scientific">Aspergillus lucknowensis</name>
    <dbReference type="NCBI Taxonomy" id="176173"/>
    <lineage>
        <taxon>Eukaryota</taxon>
        <taxon>Fungi</taxon>
        <taxon>Dikarya</taxon>
        <taxon>Ascomycota</taxon>
        <taxon>Pezizomycotina</taxon>
        <taxon>Eurotiomycetes</taxon>
        <taxon>Eurotiomycetidae</taxon>
        <taxon>Eurotiales</taxon>
        <taxon>Aspergillaceae</taxon>
        <taxon>Aspergillus</taxon>
        <taxon>Aspergillus subgen. Nidulantes</taxon>
    </lineage>
</organism>
<dbReference type="PANTHER" id="PTHR23503:SF8">
    <property type="entry name" value="FACILITATED GLUCOSE TRANSPORTER PROTEIN 1"/>
    <property type="match status" value="1"/>
</dbReference>
<comment type="caution">
    <text evidence="11">The sequence shown here is derived from an EMBL/GenBank/DDBJ whole genome shotgun (WGS) entry which is preliminary data.</text>
</comment>
<feature type="transmembrane region" description="Helical" evidence="9">
    <location>
        <begin position="418"/>
        <end position="438"/>
    </location>
</feature>
<feature type="transmembrane region" description="Helical" evidence="9">
    <location>
        <begin position="128"/>
        <end position="148"/>
    </location>
</feature>
<evidence type="ECO:0000256" key="6">
    <source>
        <dbReference type="ARBA" id="ARBA00023136"/>
    </source>
</evidence>
<proteinExistence type="inferred from homology"/>
<evidence type="ECO:0000256" key="2">
    <source>
        <dbReference type="ARBA" id="ARBA00010992"/>
    </source>
</evidence>
<feature type="transmembrane region" description="Helical" evidence="9">
    <location>
        <begin position="321"/>
        <end position="344"/>
    </location>
</feature>
<dbReference type="NCBIfam" id="TIGR00879">
    <property type="entry name" value="SP"/>
    <property type="match status" value="1"/>
</dbReference>
<evidence type="ECO:0000259" key="10">
    <source>
        <dbReference type="PROSITE" id="PS50850"/>
    </source>
</evidence>
<evidence type="ECO:0000256" key="5">
    <source>
        <dbReference type="ARBA" id="ARBA00022989"/>
    </source>
</evidence>
<evidence type="ECO:0000256" key="9">
    <source>
        <dbReference type="SAM" id="Phobius"/>
    </source>
</evidence>
<dbReference type="InterPro" id="IPR005829">
    <property type="entry name" value="Sugar_transporter_CS"/>
</dbReference>
<dbReference type="InterPro" id="IPR005828">
    <property type="entry name" value="MFS_sugar_transport-like"/>
</dbReference>
<dbReference type="PROSITE" id="PS00217">
    <property type="entry name" value="SUGAR_TRANSPORT_2"/>
    <property type="match status" value="1"/>
</dbReference>
<dbReference type="Proteomes" id="UP001610432">
    <property type="component" value="Unassembled WGS sequence"/>
</dbReference>